<dbReference type="CDD" id="cd07043">
    <property type="entry name" value="STAS_anti-anti-sigma_factors"/>
    <property type="match status" value="1"/>
</dbReference>
<dbReference type="Proteomes" id="UP001165092">
    <property type="component" value="Unassembled WGS sequence"/>
</dbReference>
<dbReference type="InterPro" id="IPR002645">
    <property type="entry name" value="STAS_dom"/>
</dbReference>
<dbReference type="InterPro" id="IPR036513">
    <property type="entry name" value="STAS_dom_sf"/>
</dbReference>
<dbReference type="Gene3D" id="3.30.750.24">
    <property type="entry name" value="STAS domain"/>
    <property type="match status" value="1"/>
</dbReference>
<dbReference type="PANTHER" id="PTHR33495">
    <property type="entry name" value="ANTI-SIGMA FACTOR ANTAGONIST TM_1081-RELATED-RELATED"/>
    <property type="match status" value="1"/>
</dbReference>
<proteinExistence type="inferred from homology"/>
<organism evidence="4 5">
    <name type="scientific">Nocardiopsis ansamitocini</name>
    <dbReference type="NCBI Taxonomy" id="1670832"/>
    <lineage>
        <taxon>Bacteria</taxon>
        <taxon>Bacillati</taxon>
        <taxon>Actinomycetota</taxon>
        <taxon>Actinomycetes</taxon>
        <taxon>Streptosporangiales</taxon>
        <taxon>Nocardiopsidaceae</taxon>
        <taxon>Nocardiopsis</taxon>
    </lineage>
</organism>
<dbReference type="PROSITE" id="PS50801">
    <property type="entry name" value="STAS"/>
    <property type="match status" value="1"/>
</dbReference>
<dbReference type="EMBL" id="BSQG01000007">
    <property type="protein sequence ID" value="GLU49520.1"/>
    <property type="molecule type" value="Genomic_DNA"/>
</dbReference>
<keyword evidence="5" id="KW-1185">Reference proteome</keyword>
<comment type="caution">
    <text evidence="4">The sequence shown here is derived from an EMBL/GenBank/DDBJ whole genome shotgun (WGS) entry which is preliminary data.</text>
</comment>
<dbReference type="PANTHER" id="PTHR33495:SF2">
    <property type="entry name" value="ANTI-SIGMA FACTOR ANTAGONIST TM_1081-RELATED"/>
    <property type="match status" value="1"/>
</dbReference>
<accession>A0A9W6UKX8</accession>
<dbReference type="Pfam" id="PF01740">
    <property type="entry name" value="STAS"/>
    <property type="match status" value="1"/>
</dbReference>
<protein>
    <recommendedName>
        <fullName evidence="2">Anti-sigma factor antagonist</fullName>
    </recommendedName>
</protein>
<feature type="domain" description="STAS" evidence="3">
    <location>
        <begin position="32"/>
        <end position="141"/>
    </location>
</feature>
<evidence type="ECO:0000313" key="5">
    <source>
        <dbReference type="Proteomes" id="UP001165092"/>
    </source>
</evidence>
<dbReference type="NCBIfam" id="TIGR00377">
    <property type="entry name" value="ant_ant_sig"/>
    <property type="match status" value="1"/>
</dbReference>
<dbReference type="GO" id="GO:0043856">
    <property type="term" value="F:anti-sigma factor antagonist activity"/>
    <property type="evidence" value="ECO:0007669"/>
    <property type="project" value="InterPro"/>
</dbReference>
<evidence type="ECO:0000256" key="1">
    <source>
        <dbReference type="ARBA" id="ARBA00009013"/>
    </source>
</evidence>
<dbReference type="AlphaFoldDB" id="A0A9W6UKX8"/>
<evidence type="ECO:0000313" key="4">
    <source>
        <dbReference type="EMBL" id="GLU49520.1"/>
    </source>
</evidence>
<dbReference type="SUPFAM" id="SSF52091">
    <property type="entry name" value="SpoIIaa-like"/>
    <property type="match status" value="1"/>
</dbReference>
<evidence type="ECO:0000256" key="2">
    <source>
        <dbReference type="RuleBase" id="RU003749"/>
    </source>
</evidence>
<comment type="similarity">
    <text evidence="1 2">Belongs to the anti-sigma-factor antagonist family.</text>
</comment>
<reference evidence="4" key="1">
    <citation type="submission" date="2023-02" db="EMBL/GenBank/DDBJ databases">
        <title>Nocardiopsis ansamitocini NBRC 112285.</title>
        <authorList>
            <person name="Ichikawa N."/>
            <person name="Sato H."/>
            <person name="Tonouchi N."/>
        </authorList>
    </citation>
    <scope>NUCLEOTIDE SEQUENCE</scope>
    <source>
        <strain evidence="4">NBRC 112285</strain>
    </source>
</reference>
<gene>
    <name evidence="4" type="ORF">Nans01_38710</name>
</gene>
<dbReference type="InterPro" id="IPR003658">
    <property type="entry name" value="Anti-sigma_ant"/>
</dbReference>
<dbReference type="RefSeq" id="WP_285761067.1">
    <property type="nucleotide sequence ID" value="NZ_BSQG01000007.1"/>
</dbReference>
<evidence type="ECO:0000259" key="3">
    <source>
        <dbReference type="PROSITE" id="PS50801"/>
    </source>
</evidence>
<name>A0A9W6UKX8_9ACTN</name>
<sequence>MPETVGIPEMMDFSAVFPVCEAFPMRPPYDLPPLPVSTVQGCSVVTLPADIDMLVRDHITATLHQVLQEGPAAMVIDMTATSFCDSAGISVFMSAYRRAREADVGLHLAIANPRVRRVFHLAGIDLVTAIHATLDEAVHAARTASGRP</sequence>